<dbReference type="PANTHER" id="PTHR14787:SF1">
    <property type="entry name" value="ATPASE PAAT"/>
    <property type="match status" value="1"/>
</dbReference>
<dbReference type="PANTHER" id="PTHR14787">
    <property type="entry name" value="C10ORF188 FAMILY MEMBER"/>
    <property type="match status" value="1"/>
</dbReference>
<dbReference type="Pfam" id="PF14958">
    <property type="entry name" value="PAAT-like"/>
    <property type="match status" value="1"/>
</dbReference>
<feature type="region of interest" description="Disordered" evidence="1">
    <location>
        <begin position="1"/>
        <end position="38"/>
    </location>
</feature>
<keyword evidence="3" id="KW-1185">Reference proteome</keyword>
<dbReference type="Proteomes" id="UP000694396">
    <property type="component" value="Unplaced"/>
</dbReference>
<name>A0A8C3XHP4_9PASS</name>
<proteinExistence type="predicted"/>
<reference evidence="2" key="1">
    <citation type="submission" date="2025-08" db="UniProtKB">
        <authorList>
            <consortium name="Ensembl"/>
        </authorList>
    </citation>
    <scope>IDENTIFICATION</scope>
</reference>
<sequence length="471" mass="51098">MPLRPPALPQAAPAAAQRAGAEPPRGAGASRPRPALRVGRCRFPARVSPPGTARGSAMSSGCAAAAEEEAEEGGREPRCVSARCSWPCAPPGGLARALCLRRGAGDGEPGSEAVLVERRAGGEEPCELRLQCRPGAEMVSVGIVSQARNMEVYVGEEYCGTGRGQSRGTRPAPGETEEVTLYHKYLKFECPAASCRIKLLSFGSSIDLDRVQTIMESMGSKLSPGAQQLMDMVRCQQKNSFPFGDKLSWILGKNSDFGGDRAVDGLHSAALQSSLSPSAREPSLPVKNHLTSETVYKDLKMTRDLNSEVPERGNALDSERLPTQQNAVDLRNDLKVMGSLQVQQQAGETPNVANPQVLLPFLQNLCTQVNHLRLKDGERHLGRSAVPKEEPVQSAGVEQQPICSYLEKIISKNLDLMEKKLMDYIDCQIQALQTHIDNKMFLLMDLVQNSKPNKISQAHYDSNEGFSNGER</sequence>
<accession>A0A8C3XHP4</accession>
<evidence type="ECO:0000313" key="3">
    <source>
        <dbReference type="Proteomes" id="UP000694396"/>
    </source>
</evidence>
<evidence type="ECO:0000313" key="2">
    <source>
        <dbReference type="Ensembl" id="ENSCRFP00000020603.1"/>
    </source>
</evidence>
<protein>
    <submittedName>
        <fullName evidence="2">Chromosome 10 open reading frame 88</fullName>
    </submittedName>
</protein>
<dbReference type="Ensembl" id="ENSCRFT00000021298.1">
    <property type="protein sequence ID" value="ENSCRFP00000020603.1"/>
    <property type="gene ID" value="ENSCRFG00000015350.1"/>
</dbReference>
<reference evidence="2" key="2">
    <citation type="submission" date="2025-09" db="UniProtKB">
        <authorList>
            <consortium name="Ensembl"/>
        </authorList>
    </citation>
    <scope>IDENTIFICATION</scope>
</reference>
<evidence type="ECO:0000256" key="1">
    <source>
        <dbReference type="SAM" id="MobiDB-lite"/>
    </source>
</evidence>
<feature type="compositionally biased region" description="Low complexity" evidence="1">
    <location>
        <begin position="9"/>
        <end position="37"/>
    </location>
</feature>
<dbReference type="AlphaFoldDB" id="A0A8C3XHP4"/>
<organism evidence="2 3">
    <name type="scientific">Cyanoderma ruficeps</name>
    <name type="common">rufous-capped babbler</name>
    <dbReference type="NCBI Taxonomy" id="181631"/>
    <lineage>
        <taxon>Eukaryota</taxon>
        <taxon>Metazoa</taxon>
        <taxon>Chordata</taxon>
        <taxon>Craniata</taxon>
        <taxon>Vertebrata</taxon>
        <taxon>Euteleostomi</taxon>
        <taxon>Archelosauria</taxon>
        <taxon>Archosauria</taxon>
        <taxon>Dinosauria</taxon>
        <taxon>Saurischia</taxon>
        <taxon>Theropoda</taxon>
        <taxon>Coelurosauria</taxon>
        <taxon>Aves</taxon>
        <taxon>Neognathae</taxon>
        <taxon>Neoaves</taxon>
        <taxon>Telluraves</taxon>
        <taxon>Australaves</taxon>
        <taxon>Passeriformes</taxon>
        <taxon>Sylvioidea</taxon>
        <taxon>Timaliidae</taxon>
        <taxon>Cyanoderma</taxon>
    </lineage>
</organism>
<dbReference type="InterPro" id="IPR028043">
    <property type="entry name" value="PAAT-like"/>
</dbReference>